<dbReference type="Pfam" id="PF11903">
    <property type="entry name" value="ParD_like"/>
    <property type="match status" value="1"/>
</dbReference>
<organism evidence="1 2">
    <name type="scientific">Tectimicrobiota bacterium</name>
    <dbReference type="NCBI Taxonomy" id="2528274"/>
    <lineage>
        <taxon>Bacteria</taxon>
        <taxon>Pseudomonadati</taxon>
        <taxon>Nitrospinota/Tectimicrobiota group</taxon>
        <taxon>Candidatus Tectimicrobiota</taxon>
    </lineage>
</organism>
<proteinExistence type="predicted"/>
<accession>A0A932M210</accession>
<dbReference type="InterPro" id="IPR021831">
    <property type="entry name" value="ParD-like"/>
</dbReference>
<comment type="caution">
    <text evidence="1">The sequence shown here is derived from an EMBL/GenBank/DDBJ whole genome shotgun (WGS) entry which is preliminary data.</text>
</comment>
<evidence type="ECO:0000313" key="1">
    <source>
        <dbReference type="EMBL" id="MBI3016045.1"/>
    </source>
</evidence>
<dbReference type="EMBL" id="JACPSX010000259">
    <property type="protein sequence ID" value="MBI3016045.1"/>
    <property type="molecule type" value="Genomic_DNA"/>
</dbReference>
<evidence type="ECO:0000313" key="2">
    <source>
        <dbReference type="Proteomes" id="UP000741360"/>
    </source>
</evidence>
<protein>
    <submittedName>
        <fullName evidence="1">Uncharacterized protein</fullName>
    </submittedName>
</protein>
<dbReference type="Proteomes" id="UP000741360">
    <property type="component" value="Unassembled WGS sequence"/>
</dbReference>
<name>A0A932M210_UNCTE</name>
<dbReference type="AlphaFoldDB" id="A0A932M210"/>
<reference evidence="1" key="1">
    <citation type="submission" date="2020-07" db="EMBL/GenBank/DDBJ databases">
        <title>Huge and variable diversity of episymbiotic CPR bacteria and DPANN archaea in groundwater ecosystems.</title>
        <authorList>
            <person name="He C.Y."/>
            <person name="Keren R."/>
            <person name="Whittaker M."/>
            <person name="Farag I.F."/>
            <person name="Doudna J."/>
            <person name="Cate J.H.D."/>
            <person name="Banfield J.F."/>
        </authorList>
    </citation>
    <scope>NUCLEOTIDE SEQUENCE</scope>
    <source>
        <strain evidence="1">NC_groundwater_717_Ag_S-0.2um_59_8</strain>
    </source>
</reference>
<gene>
    <name evidence="1" type="ORF">HYY65_13525</name>
</gene>
<sequence length="65" mass="7396">MVRVLRARARASKRSLSEQIKYYAHLGMMGKENPDLPMSFIEGILEGLEESRTGLAEPYQWGRIG</sequence>